<feature type="domain" description="Cytochrome c" evidence="7">
    <location>
        <begin position="285"/>
        <end position="374"/>
    </location>
</feature>
<evidence type="ECO:0000313" key="9">
    <source>
        <dbReference type="Proteomes" id="UP000178797"/>
    </source>
</evidence>
<dbReference type="SUPFAM" id="SSF46626">
    <property type="entry name" value="Cytochrome c"/>
    <property type="match status" value="3"/>
</dbReference>
<dbReference type="PANTHER" id="PTHR37823:SF1">
    <property type="entry name" value="CYTOCHROME C-553-LIKE"/>
    <property type="match status" value="1"/>
</dbReference>
<dbReference type="GO" id="GO:0020037">
    <property type="term" value="F:heme binding"/>
    <property type="evidence" value="ECO:0007669"/>
    <property type="project" value="InterPro"/>
</dbReference>
<evidence type="ECO:0000256" key="2">
    <source>
        <dbReference type="ARBA" id="ARBA00022617"/>
    </source>
</evidence>
<feature type="domain" description="Cytochrome c" evidence="7">
    <location>
        <begin position="168"/>
        <end position="262"/>
    </location>
</feature>
<feature type="non-terminal residue" evidence="8">
    <location>
        <position position="472"/>
    </location>
</feature>
<dbReference type="GO" id="GO:0009055">
    <property type="term" value="F:electron transfer activity"/>
    <property type="evidence" value="ECO:0007669"/>
    <property type="project" value="InterPro"/>
</dbReference>
<accession>A0A1F7RVL4</accession>
<reference evidence="8 9" key="1">
    <citation type="journal article" date="2016" name="Nat. Commun.">
        <title>Thousands of microbial genomes shed light on interconnected biogeochemical processes in an aquifer system.</title>
        <authorList>
            <person name="Anantharaman K."/>
            <person name="Brown C.T."/>
            <person name="Hug L.A."/>
            <person name="Sharon I."/>
            <person name="Castelle C.J."/>
            <person name="Probst A.J."/>
            <person name="Thomas B.C."/>
            <person name="Singh A."/>
            <person name="Wilkins M.J."/>
            <person name="Karaoz U."/>
            <person name="Brodie E.L."/>
            <person name="Williams K.H."/>
            <person name="Hubbard S.S."/>
            <person name="Banfield J.F."/>
        </authorList>
    </citation>
    <scope>NUCLEOTIDE SEQUENCE [LARGE SCALE GENOMIC DNA]</scope>
</reference>
<keyword evidence="3 6" id="KW-0479">Metal-binding</keyword>
<dbReference type="InterPro" id="IPR036909">
    <property type="entry name" value="Cyt_c-like_dom_sf"/>
</dbReference>
<evidence type="ECO:0000259" key="7">
    <source>
        <dbReference type="PROSITE" id="PS51007"/>
    </source>
</evidence>
<dbReference type="Proteomes" id="UP000178797">
    <property type="component" value="Unassembled WGS sequence"/>
</dbReference>
<dbReference type="SUPFAM" id="SSF48695">
    <property type="entry name" value="Multiheme cytochromes"/>
    <property type="match status" value="1"/>
</dbReference>
<dbReference type="PROSITE" id="PS51007">
    <property type="entry name" value="CYTC"/>
    <property type="match status" value="3"/>
</dbReference>
<dbReference type="PANTHER" id="PTHR37823">
    <property type="entry name" value="CYTOCHROME C-553-LIKE"/>
    <property type="match status" value="1"/>
</dbReference>
<feature type="domain" description="Cytochrome c" evidence="7">
    <location>
        <begin position="388"/>
        <end position="472"/>
    </location>
</feature>
<keyword evidence="4" id="KW-0249">Electron transport</keyword>
<dbReference type="GO" id="GO:0046872">
    <property type="term" value="F:metal ion binding"/>
    <property type="evidence" value="ECO:0007669"/>
    <property type="project" value="UniProtKB-KW"/>
</dbReference>
<evidence type="ECO:0000256" key="5">
    <source>
        <dbReference type="ARBA" id="ARBA00023004"/>
    </source>
</evidence>
<evidence type="ECO:0000256" key="3">
    <source>
        <dbReference type="ARBA" id="ARBA00022723"/>
    </source>
</evidence>
<dbReference type="EMBL" id="MGDE01000134">
    <property type="protein sequence ID" value="OGL45440.1"/>
    <property type="molecule type" value="Genomic_DNA"/>
</dbReference>
<sequence>MEANGMKKVLIVASLITFIFLLIAIVKENITPEWRLYQKEYAKILDKYATDDLGKMLRDNFKIEVKQIVVPQLKATDRCVSCHNGIDDPRMKNQPNPHKTHPGNILEIHSYSKYGCTICHQGQGRATVFKEAKGGEGIHWDYPLLPKELSQSGCAMCHAPDKLKETAPLAAKGFELFSEKGCYACHKISGLGGTLGPALDAVGIKKKAAFPFAFIDGEHTIANWHIEHLLDPQKIVAGSRMKNINLTKDEATAITTYILSLKGLNIPINYIPKDRIAWEYSKSVRQALPGEILYNHFCRACHGDGNLSHYDPVLNRYIPTIRNSAFISVVTDEFLKKNIEKGRPGRDMPSWEEKAGGLKEEEIKNIVAFLRGDIKISSDYDESFKAQGDPERGKYLFERNCSGCHGLKGEGKQAPALANIVFQQTATDSYMRAIIMKGRLGTTMRSFTKSSPSFAALTDEEIEDIITYIRKL</sequence>
<evidence type="ECO:0000313" key="8">
    <source>
        <dbReference type="EMBL" id="OGL45440.1"/>
    </source>
</evidence>
<protein>
    <recommendedName>
        <fullName evidence="7">Cytochrome c domain-containing protein</fullName>
    </recommendedName>
</protein>
<evidence type="ECO:0000256" key="6">
    <source>
        <dbReference type="PROSITE-ProRule" id="PRU00433"/>
    </source>
</evidence>
<dbReference type="InterPro" id="IPR051811">
    <property type="entry name" value="Cytochrome_c550/c551-like"/>
</dbReference>
<proteinExistence type="predicted"/>
<evidence type="ECO:0000256" key="1">
    <source>
        <dbReference type="ARBA" id="ARBA00022448"/>
    </source>
</evidence>
<dbReference type="Pfam" id="PF13442">
    <property type="entry name" value="Cytochrome_CBB3"/>
    <property type="match status" value="1"/>
</dbReference>
<comment type="caution">
    <text evidence="8">The sequence shown here is derived from an EMBL/GenBank/DDBJ whole genome shotgun (WGS) entry which is preliminary data.</text>
</comment>
<dbReference type="AlphaFoldDB" id="A0A1F7RVL4"/>
<keyword evidence="1" id="KW-0813">Transport</keyword>
<organism evidence="8 9">
    <name type="scientific">Candidatus Schekmanbacteria bacterium RBG_16_38_10</name>
    <dbReference type="NCBI Taxonomy" id="1817879"/>
    <lineage>
        <taxon>Bacteria</taxon>
        <taxon>Candidatus Schekmaniibacteriota</taxon>
    </lineage>
</organism>
<dbReference type="InterPro" id="IPR009056">
    <property type="entry name" value="Cyt_c-like_dom"/>
</dbReference>
<dbReference type="Pfam" id="PF00034">
    <property type="entry name" value="Cytochrom_C"/>
    <property type="match status" value="2"/>
</dbReference>
<dbReference type="InterPro" id="IPR036280">
    <property type="entry name" value="Multihaem_cyt_sf"/>
</dbReference>
<gene>
    <name evidence="8" type="ORF">A2W05_01970</name>
</gene>
<dbReference type="Gene3D" id="1.10.760.10">
    <property type="entry name" value="Cytochrome c-like domain"/>
    <property type="match status" value="3"/>
</dbReference>
<evidence type="ECO:0000256" key="4">
    <source>
        <dbReference type="ARBA" id="ARBA00022982"/>
    </source>
</evidence>
<keyword evidence="5 6" id="KW-0408">Iron</keyword>
<name>A0A1F7RVL4_9BACT</name>
<keyword evidence="2 6" id="KW-0349">Heme</keyword>